<gene>
    <name evidence="2" type="ORF">SDC9_200707</name>
</gene>
<feature type="compositionally biased region" description="Basic and acidic residues" evidence="1">
    <location>
        <begin position="68"/>
        <end position="92"/>
    </location>
</feature>
<accession>A0A645IXD7</accession>
<organism evidence="2">
    <name type="scientific">bioreactor metagenome</name>
    <dbReference type="NCBI Taxonomy" id="1076179"/>
    <lineage>
        <taxon>unclassified sequences</taxon>
        <taxon>metagenomes</taxon>
        <taxon>ecological metagenomes</taxon>
    </lineage>
</organism>
<reference evidence="2" key="1">
    <citation type="submission" date="2019-08" db="EMBL/GenBank/DDBJ databases">
        <authorList>
            <person name="Kucharzyk K."/>
            <person name="Murdoch R.W."/>
            <person name="Higgins S."/>
            <person name="Loffler F."/>
        </authorList>
    </citation>
    <scope>NUCLEOTIDE SEQUENCE</scope>
</reference>
<evidence type="ECO:0000313" key="2">
    <source>
        <dbReference type="EMBL" id="MPN53044.1"/>
    </source>
</evidence>
<dbReference type="EMBL" id="VSSQ01119755">
    <property type="protein sequence ID" value="MPN53044.1"/>
    <property type="molecule type" value="Genomic_DNA"/>
</dbReference>
<comment type="caution">
    <text evidence="2">The sequence shown here is derived from an EMBL/GenBank/DDBJ whole genome shotgun (WGS) entry which is preliminary data.</text>
</comment>
<proteinExistence type="predicted"/>
<sequence>MSKAKVPEEWKTALENELLRDVMEACETAGFDKVKNALYPPEKLAEELSKKAAEKFKESPALNLSRSGPEKADADRSVSCRESDHPHDDHRYPQQRYCGEFMMEHSDVNLKLLYIPLVQISSGTERMRMPLTEYER</sequence>
<protein>
    <submittedName>
        <fullName evidence="2">Uncharacterized protein</fullName>
    </submittedName>
</protein>
<evidence type="ECO:0000256" key="1">
    <source>
        <dbReference type="SAM" id="MobiDB-lite"/>
    </source>
</evidence>
<dbReference type="AlphaFoldDB" id="A0A645IXD7"/>
<feature type="region of interest" description="Disordered" evidence="1">
    <location>
        <begin position="55"/>
        <end position="92"/>
    </location>
</feature>
<name>A0A645IXD7_9ZZZZ</name>